<dbReference type="EMBL" id="CP012559">
    <property type="protein sequence ID" value="ALB29619.1"/>
    <property type="molecule type" value="Genomic_DNA"/>
</dbReference>
<proteinExistence type="predicted"/>
<dbReference type="Pfam" id="PF13304">
    <property type="entry name" value="AAA_21"/>
    <property type="match status" value="1"/>
</dbReference>
<name>A0A0K2LE92_9LACO</name>
<evidence type="ECO:0000313" key="2">
    <source>
        <dbReference type="EMBL" id="ALB29619.1"/>
    </source>
</evidence>
<accession>A0A0K2LE92</accession>
<dbReference type="GO" id="GO:0016887">
    <property type="term" value="F:ATP hydrolysis activity"/>
    <property type="evidence" value="ECO:0007669"/>
    <property type="project" value="InterPro"/>
</dbReference>
<keyword evidence="3" id="KW-1185">Reference proteome</keyword>
<dbReference type="OrthoDB" id="9809324at2"/>
<dbReference type="InterPro" id="IPR003593">
    <property type="entry name" value="AAA+_ATPase"/>
</dbReference>
<feature type="domain" description="AAA+ ATPase" evidence="1">
    <location>
        <begin position="49"/>
        <end position="348"/>
    </location>
</feature>
<dbReference type="Proteomes" id="UP000061546">
    <property type="component" value="Chromosome"/>
</dbReference>
<protein>
    <submittedName>
        <fullName evidence="2">Abortive infection protein</fullName>
    </submittedName>
</protein>
<evidence type="ECO:0000313" key="3">
    <source>
        <dbReference type="Proteomes" id="UP000061546"/>
    </source>
</evidence>
<gene>
    <name evidence="2" type="ORF">JP39_09780</name>
</gene>
<dbReference type="KEGG" id="lhi:JP39_09780"/>
<reference evidence="2 3" key="1">
    <citation type="submission" date="2015-08" db="EMBL/GenBank/DDBJ databases">
        <title>Genomic sequence of Lactobacillus heilongjiangensis DSM 28069, isolated from Chinese traditional pickle.</title>
        <authorList>
            <person name="Jiang X."/>
            <person name="Zheng B."/>
            <person name="Cheng H."/>
        </authorList>
    </citation>
    <scope>NUCLEOTIDE SEQUENCE [LARGE SCALE GENOMIC DNA]</scope>
    <source>
        <strain evidence="2 3">DSM 28069</strain>
    </source>
</reference>
<sequence length="401" mass="46083">MENKLRFLSLDIEGYPLFENKLNFSLLTDSRVSKGHTESLTNLFGNNYTNNVTTIVGKNATGKTAILKLTIGILSLLLNNRSIEETKLNEILFDDSAVTFNIYLYGTDKFLYKDVITIAKNENSESNNLEIRTEKIYRKRALVNESKKKSLDFSKAKLIMDRNNLSPEVAAVLAPDDSIFRTIIKINDYNIPSVVDNTIFTNTNLFVSNLGYVPSEILRYLDPSIEYLKIERVDENNNRQTFYRLKFKNKDEEITDRNFATIEYYLSSGTAKGISLYTQILNTLKNGGIIFVDEIENHFNHAIARTFINYFKDPSININHAKLVFTTHYSEFLDDLDRNDQIYITRRLDKISLTRYSSTNMRNDVLRSDIFMSDSIPGTAPEYDAYLALKKATSKFVTDMS</sequence>
<dbReference type="AlphaFoldDB" id="A0A0K2LE92"/>
<dbReference type="SUPFAM" id="SSF52540">
    <property type="entry name" value="P-loop containing nucleoside triphosphate hydrolases"/>
    <property type="match status" value="1"/>
</dbReference>
<dbReference type="InterPro" id="IPR003959">
    <property type="entry name" value="ATPase_AAA_core"/>
</dbReference>
<organism evidence="2 3">
    <name type="scientific">Companilactobacillus heilongjiangensis</name>
    <dbReference type="NCBI Taxonomy" id="1074467"/>
    <lineage>
        <taxon>Bacteria</taxon>
        <taxon>Bacillati</taxon>
        <taxon>Bacillota</taxon>
        <taxon>Bacilli</taxon>
        <taxon>Lactobacillales</taxon>
        <taxon>Lactobacillaceae</taxon>
        <taxon>Companilactobacillus</taxon>
    </lineage>
</organism>
<dbReference type="Gene3D" id="3.40.50.300">
    <property type="entry name" value="P-loop containing nucleotide triphosphate hydrolases"/>
    <property type="match status" value="1"/>
</dbReference>
<dbReference type="InterPro" id="IPR027417">
    <property type="entry name" value="P-loop_NTPase"/>
</dbReference>
<dbReference type="GO" id="GO:0005524">
    <property type="term" value="F:ATP binding"/>
    <property type="evidence" value="ECO:0007669"/>
    <property type="project" value="InterPro"/>
</dbReference>
<dbReference type="RefSeq" id="WP_041498913.1">
    <property type="nucleotide sequence ID" value="NZ_BJDV01000005.1"/>
</dbReference>
<evidence type="ECO:0000259" key="1">
    <source>
        <dbReference type="SMART" id="SM00382"/>
    </source>
</evidence>
<dbReference type="STRING" id="1074467.JP39_09780"/>
<dbReference type="SMART" id="SM00382">
    <property type="entry name" value="AAA"/>
    <property type="match status" value="1"/>
</dbReference>